<accession>A0AAD7ZV90</accession>
<dbReference type="InterPro" id="IPR014722">
    <property type="entry name" value="Rib_uL2_dom2"/>
</dbReference>
<comment type="caution">
    <text evidence="5">The sequence shown here is derived from an EMBL/GenBank/DDBJ whole genome shotgun (WGS) entry which is preliminary data.</text>
</comment>
<dbReference type="Proteomes" id="UP001233999">
    <property type="component" value="Unassembled WGS sequence"/>
</dbReference>
<evidence type="ECO:0000259" key="4">
    <source>
        <dbReference type="SMART" id="SM01383"/>
    </source>
</evidence>
<keyword evidence="6" id="KW-1185">Reference proteome</keyword>
<dbReference type="SUPFAM" id="SSF50249">
    <property type="entry name" value="Nucleic acid-binding proteins"/>
    <property type="match status" value="1"/>
</dbReference>
<dbReference type="AlphaFoldDB" id="A0AAD7ZV90"/>
<dbReference type="InterPro" id="IPR012340">
    <property type="entry name" value="NA-bd_OB-fold"/>
</dbReference>
<evidence type="ECO:0000256" key="1">
    <source>
        <dbReference type="ARBA" id="ARBA00005636"/>
    </source>
</evidence>
<comment type="similarity">
    <text evidence="1">Belongs to the universal ribosomal protein uL2 family.</text>
</comment>
<evidence type="ECO:0000313" key="6">
    <source>
        <dbReference type="Proteomes" id="UP001233999"/>
    </source>
</evidence>
<evidence type="ECO:0000256" key="3">
    <source>
        <dbReference type="ARBA" id="ARBA00023274"/>
    </source>
</evidence>
<dbReference type="GO" id="GO:0002181">
    <property type="term" value="P:cytoplasmic translation"/>
    <property type="evidence" value="ECO:0007669"/>
    <property type="project" value="TreeGrafter"/>
</dbReference>
<keyword evidence="2" id="KW-0689">Ribosomal protein</keyword>
<feature type="non-terminal residue" evidence="5">
    <location>
        <position position="1"/>
    </location>
</feature>
<dbReference type="Gene3D" id="2.30.30.30">
    <property type="match status" value="1"/>
</dbReference>
<reference evidence="5" key="1">
    <citation type="journal article" date="2023" name="IScience">
        <title>Live-bearing cockroach genome reveals convergent evolutionary mechanisms linked to viviparity in insects and beyond.</title>
        <authorList>
            <person name="Fouks B."/>
            <person name="Harrison M.C."/>
            <person name="Mikhailova A.A."/>
            <person name="Marchal E."/>
            <person name="English S."/>
            <person name="Carruthers M."/>
            <person name="Jennings E.C."/>
            <person name="Chiamaka E.L."/>
            <person name="Frigard R.A."/>
            <person name="Pippel M."/>
            <person name="Attardo G.M."/>
            <person name="Benoit J.B."/>
            <person name="Bornberg-Bauer E."/>
            <person name="Tobe S.S."/>
        </authorList>
    </citation>
    <scope>NUCLEOTIDE SEQUENCE</scope>
    <source>
        <strain evidence="5">Stay&amp;Tobe</strain>
    </source>
</reference>
<name>A0AAD7ZV90_DIPPU</name>
<organism evidence="5 6">
    <name type="scientific">Diploptera punctata</name>
    <name type="common">Pacific beetle cockroach</name>
    <dbReference type="NCBI Taxonomy" id="6984"/>
    <lineage>
        <taxon>Eukaryota</taxon>
        <taxon>Metazoa</taxon>
        <taxon>Ecdysozoa</taxon>
        <taxon>Arthropoda</taxon>
        <taxon>Hexapoda</taxon>
        <taxon>Insecta</taxon>
        <taxon>Pterygota</taxon>
        <taxon>Neoptera</taxon>
        <taxon>Polyneoptera</taxon>
        <taxon>Dictyoptera</taxon>
        <taxon>Blattodea</taxon>
        <taxon>Blaberoidea</taxon>
        <taxon>Blaberidae</taxon>
        <taxon>Diplopterinae</taxon>
        <taxon>Diploptera</taxon>
    </lineage>
</organism>
<protein>
    <recommendedName>
        <fullName evidence="4">Large ribosomal subunit protein uL2 RNA-binding domain-containing protein</fullName>
    </recommendedName>
</protein>
<dbReference type="Pfam" id="PF00181">
    <property type="entry name" value="Ribosomal_L2_N"/>
    <property type="match status" value="1"/>
</dbReference>
<sequence>FCCKSSRSIHVFLQYEHEGIYVRIEKELEVFLDPIQNIGKVLRSFALLTTPRDMVISKGVVKDIIHDPGRGAPLAVVHFRDPYRFKTRKELFIAPEGMYTGQFVYCGKKANLQIGNVMPVGTMPEGTIVCNLEERQGTVVD</sequence>
<keyword evidence="3" id="KW-0687">Ribonucleoprotein</keyword>
<dbReference type="InterPro" id="IPR022666">
    <property type="entry name" value="Ribosomal_uL2_RNA-bd_dom"/>
</dbReference>
<dbReference type="InterPro" id="IPR002171">
    <property type="entry name" value="Ribosomal_uL2"/>
</dbReference>
<evidence type="ECO:0000256" key="2">
    <source>
        <dbReference type="ARBA" id="ARBA00022980"/>
    </source>
</evidence>
<dbReference type="PANTHER" id="PTHR13691:SF16">
    <property type="entry name" value="LARGE RIBOSOMAL SUBUNIT PROTEIN UL2"/>
    <property type="match status" value="1"/>
</dbReference>
<proteinExistence type="inferred from homology"/>
<evidence type="ECO:0000313" key="5">
    <source>
        <dbReference type="EMBL" id="KAJ9587524.1"/>
    </source>
</evidence>
<dbReference type="SMART" id="SM01383">
    <property type="entry name" value="Ribosomal_L2"/>
    <property type="match status" value="1"/>
</dbReference>
<dbReference type="GO" id="GO:0003723">
    <property type="term" value="F:RNA binding"/>
    <property type="evidence" value="ECO:0007669"/>
    <property type="project" value="TreeGrafter"/>
</dbReference>
<gene>
    <name evidence="5" type="ORF">L9F63_028222</name>
</gene>
<feature type="domain" description="Large ribosomal subunit protein uL2 RNA-binding" evidence="4">
    <location>
        <begin position="37"/>
        <end position="106"/>
    </location>
</feature>
<dbReference type="Gene3D" id="2.40.50.140">
    <property type="entry name" value="Nucleic acid-binding proteins"/>
    <property type="match status" value="1"/>
</dbReference>
<dbReference type="FunFam" id="2.40.50.140:FF:000020">
    <property type="entry name" value="60S ribosomal protein L2"/>
    <property type="match status" value="1"/>
</dbReference>
<dbReference type="EMBL" id="JASPKZ010006156">
    <property type="protein sequence ID" value="KAJ9587524.1"/>
    <property type="molecule type" value="Genomic_DNA"/>
</dbReference>
<dbReference type="GO" id="GO:0022625">
    <property type="term" value="C:cytosolic large ribosomal subunit"/>
    <property type="evidence" value="ECO:0007669"/>
    <property type="project" value="TreeGrafter"/>
</dbReference>
<reference evidence="5" key="2">
    <citation type="submission" date="2023-05" db="EMBL/GenBank/DDBJ databases">
        <authorList>
            <person name="Fouks B."/>
        </authorList>
    </citation>
    <scope>NUCLEOTIDE SEQUENCE</scope>
    <source>
        <strain evidence="5">Stay&amp;Tobe</strain>
        <tissue evidence="5">Testes</tissue>
    </source>
</reference>
<dbReference type="GO" id="GO:0003735">
    <property type="term" value="F:structural constituent of ribosome"/>
    <property type="evidence" value="ECO:0007669"/>
    <property type="project" value="InterPro"/>
</dbReference>
<dbReference type="PANTHER" id="PTHR13691">
    <property type="entry name" value="RIBOSOMAL PROTEIN L2"/>
    <property type="match status" value="1"/>
</dbReference>